<comment type="similarity">
    <text evidence="2">Belongs to the TrbI/VirB10 family.</text>
</comment>
<dbReference type="InterPro" id="IPR049855">
    <property type="entry name" value="DotG/IcmE-like_C"/>
</dbReference>
<protein>
    <recommendedName>
        <fullName evidence="9">IcmE protein</fullName>
    </recommendedName>
</protein>
<reference evidence="7" key="1">
    <citation type="submission" date="2013-04" db="EMBL/GenBank/DDBJ databases">
        <title>The genome sequencing project of 58 acetic acid bacteria.</title>
        <authorList>
            <person name="Okamoto-Kainuma A."/>
            <person name="Ishikawa M."/>
            <person name="Umino S."/>
            <person name="Koizumi Y."/>
            <person name="Shiwa Y."/>
            <person name="Yoshikawa H."/>
            <person name="Matsutani M."/>
            <person name="Matsushita K."/>
        </authorList>
    </citation>
    <scope>NUCLEOTIDE SEQUENCE</scope>
    <source>
        <strain evidence="7">DSM 14337</strain>
    </source>
</reference>
<evidence type="ECO:0000256" key="4">
    <source>
        <dbReference type="ARBA" id="ARBA00022989"/>
    </source>
</evidence>
<evidence type="ECO:0000256" key="2">
    <source>
        <dbReference type="ARBA" id="ARBA00010265"/>
    </source>
</evidence>
<evidence type="ECO:0000256" key="3">
    <source>
        <dbReference type="ARBA" id="ARBA00022692"/>
    </source>
</evidence>
<comment type="caution">
    <text evidence="7">The sequence shown here is derived from an EMBL/GenBank/DDBJ whole genome shotgun (WGS) entry which is preliminary data.</text>
</comment>
<dbReference type="InterPro" id="IPR042217">
    <property type="entry name" value="T4SS_VirB10/TrbI"/>
</dbReference>
<keyword evidence="8" id="KW-1185">Reference proteome</keyword>
<dbReference type="RefSeq" id="WP_061505142.1">
    <property type="nucleotide sequence ID" value="NZ_BAPF01000001.1"/>
</dbReference>
<dbReference type="GeneID" id="29556382"/>
<comment type="subcellular location">
    <subcellularLocation>
        <location evidence="1">Membrane</location>
        <topology evidence="1">Single-pass membrane protein</topology>
    </subcellularLocation>
</comment>
<evidence type="ECO:0000256" key="6">
    <source>
        <dbReference type="SAM" id="MobiDB-lite"/>
    </source>
</evidence>
<evidence type="ECO:0000313" key="8">
    <source>
        <dbReference type="Proteomes" id="UP001065047"/>
    </source>
</evidence>
<evidence type="ECO:0000256" key="5">
    <source>
        <dbReference type="ARBA" id="ARBA00023136"/>
    </source>
</evidence>
<keyword evidence="4" id="KW-1133">Transmembrane helix</keyword>
<evidence type="ECO:0008006" key="9">
    <source>
        <dbReference type="Google" id="ProtNLM"/>
    </source>
</evidence>
<name>A0ABQ0PLJ9_9PROT</name>
<evidence type="ECO:0000256" key="1">
    <source>
        <dbReference type="ARBA" id="ARBA00004167"/>
    </source>
</evidence>
<keyword evidence="3" id="KW-0812">Transmembrane</keyword>
<feature type="region of interest" description="Disordered" evidence="6">
    <location>
        <begin position="419"/>
        <end position="457"/>
    </location>
</feature>
<dbReference type="Gene3D" id="2.40.128.260">
    <property type="entry name" value="Type IV secretion system, VirB10/TraB/TrbI"/>
    <property type="match status" value="1"/>
</dbReference>
<dbReference type="CDD" id="cd16431">
    <property type="entry name" value="IcmE"/>
    <property type="match status" value="1"/>
</dbReference>
<dbReference type="Proteomes" id="UP001065047">
    <property type="component" value="Unassembled WGS sequence"/>
</dbReference>
<dbReference type="Pfam" id="PF03743">
    <property type="entry name" value="TrbI"/>
    <property type="match status" value="1"/>
</dbReference>
<accession>A0ABQ0PLJ9</accession>
<gene>
    <name evidence="7" type="ORF">AA14337_0009</name>
</gene>
<dbReference type="EMBL" id="BAPF01000001">
    <property type="protein sequence ID" value="GBQ74776.1"/>
    <property type="molecule type" value="Genomic_DNA"/>
</dbReference>
<proteinExistence type="inferred from homology"/>
<dbReference type="InterPro" id="IPR005498">
    <property type="entry name" value="T4SS_VirB10/TraB/TrbI"/>
</dbReference>
<organism evidence="7 8">
    <name type="scientific">Acetobacter malorum DSM 14337</name>
    <dbReference type="NCBI Taxonomy" id="1307910"/>
    <lineage>
        <taxon>Bacteria</taxon>
        <taxon>Pseudomonadati</taxon>
        <taxon>Pseudomonadota</taxon>
        <taxon>Alphaproteobacteria</taxon>
        <taxon>Acetobacterales</taxon>
        <taxon>Acetobacteraceae</taxon>
        <taxon>Acetobacter</taxon>
    </lineage>
</organism>
<evidence type="ECO:0000313" key="7">
    <source>
        <dbReference type="EMBL" id="GBQ74776.1"/>
    </source>
</evidence>
<sequence>MKNLMKKKGLLASVSGIALVGVIATYMIFGSSPPTSDSGTGGRADISNVPALHTDNMNAVGRDEANRRVTRNTADAEQARAEGKGYVAPPTIAEAVPNRKDDAAGPKRQARVELPPVEGIHSTDQQAQGVNSAPVYAASPDMASEMQMMGQQLGDQVDEVVSSTLGGANYMTVASYDKPKPVGAAGASRAVNGAASGVAGVAGGNGAIGPDGKPSVDLSQYDMVLAAKPGDVFYASFKIGFNSDDPQGLPIFATIHDARQDGTYGPLDGAVLMGSVNYTQRQAAVTFTQLILPDGRQADTKAMAVKMGSLRAGVASKVNYHSFGKYASLTFASLLEGLGYAGEMFVQNSRSYTANNSGVYSMGNNGVIWPEAGLMAAMPLGQNLNSALGQNFNRQPTKIANANDEIGIVFLQSVQIPEGMKGGRQAPGQEAPSRSPFPPSGPMGGSVQQPVLASDRQ</sequence>
<keyword evidence="5" id="KW-0472">Membrane</keyword>